<keyword evidence="2" id="KW-0472">Membrane</keyword>
<evidence type="ECO:0000256" key="2">
    <source>
        <dbReference type="SAM" id="Phobius"/>
    </source>
</evidence>
<feature type="transmembrane region" description="Helical" evidence="2">
    <location>
        <begin position="247"/>
        <end position="265"/>
    </location>
</feature>
<feature type="transmembrane region" description="Helical" evidence="2">
    <location>
        <begin position="390"/>
        <end position="411"/>
    </location>
</feature>
<feature type="transmembrane region" description="Helical" evidence="2">
    <location>
        <begin position="316"/>
        <end position="337"/>
    </location>
</feature>
<keyword evidence="2" id="KW-1133">Transmembrane helix</keyword>
<keyword evidence="2" id="KW-0812">Transmembrane</keyword>
<dbReference type="Pfam" id="PF19877">
    <property type="entry name" value="DUF6350"/>
    <property type="match status" value="1"/>
</dbReference>
<evidence type="ECO:0008006" key="5">
    <source>
        <dbReference type="Google" id="ProtNLM"/>
    </source>
</evidence>
<feature type="transmembrane region" description="Helical" evidence="2">
    <location>
        <begin position="272"/>
        <end position="296"/>
    </location>
</feature>
<organism evidence="3 4">
    <name type="scientific">Acidipropionibacterium virtanenii</name>
    <dbReference type="NCBI Taxonomy" id="2057246"/>
    <lineage>
        <taxon>Bacteria</taxon>
        <taxon>Bacillati</taxon>
        <taxon>Actinomycetota</taxon>
        <taxon>Actinomycetes</taxon>
        <taxon>Propionibacteriales</taxon>
        <taxon>Propionibacteriaceae</taxon>
        <taxon>Acidipropionibacterium</taxon>
    </lineage>
</organism>
<feature type="transmembrane region" description="Helical" evidence="2">
    <location>
        <begin position="349"/>
        <end position="370"/>
    </location>
</feature>
<dbReference type="EMBL" id="CP025198">
    <property type="protein sequence ID" value="AXE38222.1"/>
    <property type="molecule type" value="Genomic_DNA"/>
</dbReference>
<feature type="transmembrane region" description="Helical" evidence="2">
    <location>
        <begin position="175"/>
        <end position="192"/>
    </location>
</feature>
<evidence type="ECO:0000313" key="3">
    <source>
        <dbReference type="EMBL" id="AXE38222.1"/>
    </source>
</evidence>
<dbReference type="AlphaFoldDB" id="A0A344USH4"/>
<evidence type="ECO:0000256" key="1">
    <source>
        <dbReference type="SAM" id="MobiDB-lite"/>
    </source>
</evidence>
<dbReference type="RefSeq" id="WP_181833833.1">
    <property type="nucleotide sequence ID" value="NZ_CP025198.1"/>
</dbReference>
<sequence length="448" mass="45329">MPSSHRSRGRGNTSDPREGGVDLSVESSARPRTGAAQPRWPWPVVTVLGCLLGVGGVWVVLTGLLAPEWLALKNARFSDLTRGATRLWLLAHGVPMTGLGLHLSLAPLGLTLIILLVGEQTCRYGTRVMSAGRRASGRGPSTRAAGQVAAVHASTHLVLVLLLCGSAGADPWPRGLVGGLAVGIVSGLLGAVRGARLDLTDELPAGVRGIPSAATAGVAIVLAAGAVALAVTLLMHGDRAIALHQSLAPGGWGGVVLLLVQLAWLPDLIVWAAAWTLGSGFSIGIGSAVSPFAVRLGMIPSIPVLGALPGIGAPAVAVRIVLAVPVLAGAVAGVVVVRNRDRTGVGRSVGLGAVAGVLSGLLVSLIAVFASGAIGSGRLMRTGAMMPQTLGLAVGLLGVGGALGSLVTALVRDHRSLEPREGGTGGSHRMPRPRSWEDEAGEETRPVR</sequence>
<dbReference type="KEGG" id="acij:JS278_01039"/>
<reference evidence="3 4" key="1">
    <citation type="submission" date="2017-12" db="EMBL/GenBank/DDBJ databases">
        <title>The whole genome sequence of the Acidipropionibacterium virtanenii sp. nov. type strain JS278.</title>
        <authorList>
            <person name="Laine P."/>
            <person name="Deptula P."/>
            <person name="Varmanen P."/>
            <person name="Auvinen P."/>
        </authorList>
    </citation>
    <scope>NUCLEOTIDE SEQUENCE [LARGE SCALE GENOMIC DNA]</scope>
    <source>
        <strain evidence="3 4">JS278</strain>
    </source>
</reference>
<proteinExistence type="predicted"/>
<feature type="region of interest" description="Disordered" evidence="1">
    <location>
        <begin position="1"/>
        <end position="37"/>
    </location>
</feature>
<dbReference type="Proteomes" id="UP000251995">
    <property type="component" value="Chromosome"/>
</dbReference>
<dbReference type="InterPro" id="IPR045931">
    <property type="entry name" value="DUF6350"/>
</dbReference>
<name>A0A344USH4_9ACTN</name>
<feature type="region of interest" description="Disordered" evidence="1">
    <location>
        <begin position="417"/>
        <end position="448"/>
    </location>
</feature>
<feature type="compositionally biased region" description="Basic and acidic residues" evidence="1">
    <location>
        <begin position="434"/>
        <end position="448"/>
    </location>
</feature>
<gene>
    <name evidence="3" type="ORF">JS278_01039</name>
</gene>
<accession>A0A344USH4</accession>
<feature type="transmembrane region" description="Helical" evidence="2">
    <location>
        <begin position="213"/>
        <end position="235"/>
    </location>
</feature>
<keyword evidence="4" id="KW-1185">Reference proteome</keyword>
<protein>
    <recommendedName>
        <fullName evidence="5">Integral membrane protein</fullName>
    </recommendedName>
</protein>
<evidence type="ECO:0000313" key="4">
    <source>
        <dbReference type="Proteomes" id="UP000251995"/>
    </source>
</evidence>
<feature type="transmembrane region" description="Helical" evidence="2">
    <location>
        <begin position="40"/>
        <end position="67"/>
    </location>
</feature>
<feature type="transmembrane region" description="Helical" evidence="2">
    <location>
        <begin position="87"/>
        <end position="117"/>
    </location>
</feature>